<dbReference type="PROSITE" id="PS50003">
    <property type="entry name" value="PH_DOMAIN"/>
    <property type="match status" value="1"/>
</dbReference>
<feature type="domain" description="SH3" evidence="22">
    <location>
        <begin position="731"/>
        <end position="791"/>
    </location>
</feature>
<evidence type="ECO:0000256" key="14">
    <source>
        <dbReference type="ARBA" id="ARBA00023157"/>
    </source>
</evidence>
<dbReference type="SUPFAM" id="SSF51695">
    <property type="entry name" value="PLC-like phosphodiesterases"/>
    <property type="match status" value="1"/>
</dbReference>
<keyword evidence="15" id="KW-0807">Transducer</keyword>
<evidence type="ECO:0000313" key="28">
    <source>
        <dbReference type="Proteomes" id="UP000288716"/>
    </source>
</evidence>
<evidence type="ECO:0000259" key="21">
    <source>
        <dbReference type="PROSITE" id="PS50001"/>
    </source>
</evidence>
<dbReference type="OrthoDB" id="269822at2759"/>
<sequence length="1212" mass="141017">RETRQLIWKRPVAGKHVVDSFVDLREVKEVRTGIHHKICERWQEECKKWESSQCFVILYGSSFKLKHISCAAMSPKECEQWVRGIRYLISDTLTAPYPLQVESWLRKEFYAMHDGNDVITLKDVKQFLPKINYKLSTNKLKECFQEVDKNKTGEIGFENFAEFYHNLMHENNLFNEFFQSYSSDRKIVTLQEFNLFLSEEQKDQLSEDERAVSKFMREYLTDPLRDTQEPYFNIREFMDFMFSKDNEVSDKKQCEEICQDMNRPLSHYWIASSHNTYLTGDQITSESSTDAYARCLRMGCRSVELDCWDGPEGMPWIYHGYTVTTKIKFVDTLKVIREHAFVVSDYPVILSIENHCSLPQQRNMAAAFQEILGDLLLTQPISSEETEMPSPNQLKRKFIIKHKKLPEGTEVAVTSKTTDESEPDISNSVKNGILYLEDPIDKIWKPHFFMLTRNKMYYAEESRSSEDDDENEERQTVAQRSRDLIACPGFSDELHFGEKWFHGKLTGGRNEAAQLLRQYSCLGDGTFLVRESETFVGDYSLSFWRQGTVNHCRIRSREEHGNKKYYLIDSVSFNSLYSLINHYQSHPLRSPEFSITLNEPVPQPNNHENKDWYHANMSRQTAEECLQRYRYDGAFLVRPSEQEENCFSISFRAENKIKHCRVKQEGRLFAIGTSEFESLVELINWYEKYSLYKDIKLKYPVTAEVVRKIGSDPNTEFFAPEGNYMDPTAFQSKVTVKALYDYRANREDELSFCKHAIITNVMKQDAGWWKGDYGGKKQHWFPANFVEEIETNEKEDESSVEATPLGKLQKGSIMISGCTVVVGSATNRNRDWIFRIVSPANANPIDISAGSEEEMQEWMKKIRETAQSANDKIRQSKEIERSFKIAKEFSDIIVYCRSVSFDANTCARVANHTEMSSFPENKIEKWLTPQKCKMFTVYHQQQLSRVYPAGRRIESSNYDPMRMWNCGVQMVSFNYQTGDRTMQLNQAKFMQNGGCGYVLKPSFLTSNRDEKTCFDVYNKESIPKHVEPIVLSINIIAARHLIKNGRGIVSPFVEIEVVGAEYDCAKCKTSTIHDNGFNPVWKETFIFEICCPELALLRFVVYNEDMFGDPNFIGQKTYPISCIRQGFRSVPLKNEFSEDLELASLLIHAQIKKSRCNEESYALIQDLKKQARYLNRAIEEAERDGNEQNLLAHKFALRTVEEQLAIKRDERL</sequence>
<dbReference type="InterPro" id="IPR056586">
    <property type="entry name" value="EF-hand_PLCG1"/>
</dbReference>
<dbReference type="PROSITE" id="PS50002">
    <property type="entry name" value="SH3"/>
    <property type="match status" value="1"/>
</dbReference>
<feature type="domain" description="SH2" evidence="21">
    <location>
        <begin position="500"/>
        <end position="601"/>
    </location>
</feature>
<accession>A0A443SVK2</accession>
<organism evidence="27 28">
    <name type="scientific">Leptotrombidium deliense</name>
    <dbReference type="NCBI Taxonomy" id="299467"/>
    <lineage>
        <taxon>Eukaryota</taxon>
        <taxon>Metazoa</taxon>
        <taxon>Ecdysozoa</taxon>
        <taxon>Arthropoda</taxon>
        <taxon>Chelicerata</taxon>
        <taxon>Arachnida</taxon>
        <taxon>Acari</taxon>
        <taxon>Acariformes</taxon>
        <taxon>Trombidiformes</taxon>
        <taxon>Prostigmata</taxon>
        <taxon>Anystina</taxon>
        <taxon>Parasitengona</taxon>
        <taxon>Trombiculoidea</taxon>
        <taxon>Trombiculidae</taxon>
        <taxon>Leptotrombidium</taxon>
    </lineage>
</organism>
<keyword evidence="28" id="KW-1185">Reference proteome</keyword>
<dbReference type="GO" id="GO:0051209">
    <property type="term" value="P:release of sequestered calcium ion into cytosol"/>
    <property type="evidence" value="ECO:0007669"/>
    <property type="project" value="TreeGrafter"/>
</dbReference>
<dbReference type="PROSITE" id="PS50007">
    <property type="entry name" value="PIPLC_X_DOMAIN"/>
    <property type="match status" value="1"/>
</dbReference>
<dbReference type="CDD" id="cd11825">
    <property type="entry name" value="SH3_PLCgamma"/>
    <property type="match status" value="1"/>
</dbReference>
<evidence type="ECO:0000256" key="15">
    <source>
        <dbReference type="ARBA" id="ARBA00023224"/>
    </source>
</evidence>
<dbReference type="Pfam" id="PF00017">
    <property type="entry name" value="SH2"/>
    <property type="match status" value="2"/>
</dbReference>
<keyword evidence="7" id="KW-0677">Repeat</keyword>
<dbReference type="CDD" id="cd09932">
    <property type="entry name" value="SH2_C-SH2_PLC_gamma_like"/>
    <property type="match status" value="1"/>
</dbReference>
<evidence type="ECO:0000256" key="8">
    <source>
        <dbReference type="ARBA" id="ARBA00022801"/>
    </source>
</evidence>
<feature type="domain" description="EF-hand" evidence="26">
    <location>
        <begin position="135"/>
        <end position="170"/>
    </location>
</feature>
<gene>
    <name evidence="27" type="ORF">B4U80_01765</name>
</gene>
<dbReference type="PANTHER" id="PTHR10336">
    <property type="entry name" value="PHOSPHOINOSITIDE-SPECIFIC PHOSPHOLIPASE C FAMILY PROTEIN"/>
    <property type="match status" value="1"/>
</dbReference>
<comment type="cofactor">
    <cofactor evidence="2">
        <name>Ca(2+)</name>
        <dbReference type="ChEBI" id="CHEBI:29108"/>
    </cofactor>
</comment>
<dbReference type="Pfam" id="PF00168">
    <property type="entry name" value="C2"/>
    <property type="match status" value="1"/>
</dbReference>
<name>A0A443SVK2_9ACAR</name>
<dbReference type="AlphaFoldDB" id="A0A443SVK2"/>
<dbReference type="InterPro" id="IPR001711">
    <property type="entry name" value="PLipase_C_Pinositol-sp_Y"/>
</dbReference>
<evidence type="ECO:0000256" key="10">
    <source>
        <dbReference type="ARBA" id="ARBA00022842"/>
    </source>
</evidence>
<dbReference type="EMBL" id="NCKV01000131">
    <property type="protein sequence ID" value="RWS31552.1"/>
    <property type="molecule type" value="Genomic_DNA"/>
</dbReference>
<dbReference type="CDD" id="cd10341">
    <property type="entry name" value="SH2_N-SH2_PLC_gamma_like"/>
    <property type="match status" value="1"/>
</dbReference>
<dbReference type="SMART" id="SM00149">
    <property type="entry name" value="PLCYc"/>
    <property type="match status" value="1"/>
</dbReference>
<dbReference type="STRING" id="299467.A0A443SVK2"/>
<evidence type="ECO:0000256" key="7">
    <source>
        <dbReference type="ARBA" id="ARBA00022737"/>
    </source>
</evidence>
<evidence type="ECO:0000313" key="27">
    <source>
        <dbReference type="EMBL" id="RWS31552.1"/>
    </source>
</evidence>
<evidence type="ECO:0000256" key="11">
    <source>
        <dbReference type="ARBA" id="ARBA00022963"/>
    </source>
</evidence>
<dbReference type="Pfam" id="PF00387">
    <property type="entry name" value="PI-PLC-Y"/>
    <property type="match status" value="1"/>
</dbReference>
<reference evidence="27 28" key="1">
    <citation type="journal article" date="2018" name="Gigascience">
        <title>Genomes of trombidid mites reveal novel predicted allergens and laterally-transferred genes associated with secondary metabolism.</title>
        <authorList>
            <person name="Dong X."/>
            <person name="Chaisiri K."/>
            <person name="Xia D."/>
            <person name="Armstrong S.D."/>
            <person name="Fang Y."/>
            <person name="Donnelly M.J."/>
            <person name="Kadowaki T."/>
            <person name="McGarry J.W."/>
            <person name="Darby A.C."/>
            <person name="Makepeace B.L."/>
        </authorList>
    </citation>
    <scope>NUCLEOTIDE SEQUENCE [LARGE SCALE GENOMIC DNA]</scope>
    <source>
        <strain evidence="27">UoL-UT</strain>
    </source>
</reference>
<evidence type="ECO:0000256" key="20">
    <source>
        <dbReference type="RuleBase" id="RU361133"/>
    </source>
</evidence>
<dbReference type="Pfam" id="PF00388">
    <property type="entry name" value="PI-PLC-X"/>
    <property type="match status" value="1"/>
</dbReference>
<evidence type="ECO:0000256" key="1">
    <source>
        <dbReference type="ARBA" id="ARBA00000110"/>
    </source>
</evidence>
<dbReference type="GO" id="GO:0046488">
    <property type="term" value="P:phosphatidylinositol metabolic process"/>
    <property type="evidence" value="ECO:0007669"/>
    <property type="project" value="TreeGrafter"/>
</dbReference>
<dbReference type="FunFam" id="3.30.505.10:FF:000011">
    <property type="entry name" value="1-phosphatidylinositol 4,5-bisphosphate phosphodiesterase gamma"/>
    <property type="match status" value="1"/>
</dbReference>
<dbReference type="FunFam" id="3.30.505.10:FF:000009">
    <property type="entry name" value="1-phosphatidylinositol 4,5-bisphosphate phosphodiesterase gamma"/>
    <property type="match status" value="1"/>
</dbReference>
<evidence type="ECO:0000259" key="23">
    <source>
        <dbReference type="PROSITE" id="PS50003"/>
    </source>
</evidence>
<proteinExistence type="predicted"/>
<dbReference type="InterPro" id="IPR011993">
    <property type="entry name" value="PH-like_dom_sf"/>
</dbReference>
<keyword evidence="10" id="KW-0460">Magnesium</keyword>
<dbReference type="Proteomes" id="UP000288716">
    <property type="component" value="Unassembled WGS sequence"/>
</dbReference>
<dbReference type="InterPro" id="IPR036860">
    <property type="entry name" value="SH2_dom_sf"/>
</dbReference>
<keyword evidence="9" id="KW-0106">Calcium</keyword>
<dbReference type="InterPro" id="IPR001192">
    <property type="entry name" value="PI-PLC_fam"/>
</dbReference>
<evidence type="ECO:0000256" key="4">
    <source>
        <dbReference type="ARBA" id="ARBA00022443"/>
    </source>
</evidence>
<keyword evidence="8 20" id="KW-0378">Hydrolase</keyword>
<comment type="catalytic activity">
    <reaction evidence="1">
        <text>an N-(acyl)-sphingosylphosphoethanolamine = an N-(acyl)-sphingosyl-1,3-cyclic phosphate + ethanolamine</text>
        <dbReference type="Rhea" id="RHEA:60648"/>
        <dbReference type="ChEBI" id="CHEBI:57603"/>
        <dbReference type="ChEBI" id="CHEBI:143891"/>
        <dbReference type="ChEBI" id="CHEBI:143892"/>
    </reaction>
</comment>
<dbReference type="Gene3D" id="2.30.29.30">
    <property type="entry name" value="Pleckstrin-homology domain (PH domain)/Phosphotyrosine-binding domain (PTB)"/>
    <property type="match status" value="1"/>
</dbReference>
<dbReference type="InterPro" id="IPR011992">
    <property type="entry name" value="EF-hand-dom_pair"/>
</dbReference>
<evidence type="ECO:0000256" key="12">
    <source>
        <dbReference type="ARBA" id="ARBA00022999"/>
    </source>
</evidence>
<evidence type="ECO:0000256" key="18">
    <source>
        <dbReference type="PROSITE-ProRule" id="PRU00191"/>
    </source>
</evidence>
<dbReference type="Pfam" id="PF23329">
    <property type="entry name" value="EF_HAND_1_PLCG"/>
    <property type="match status" value="1"/>
</dbReference>
<dbReference type="PRINTS" id="PR00401">
    <property type="entry name" value="SH2DOMAIN"/>
</dbReference>
<dbReference type="FunFam" id="2.30.30.40:FF:000051">
    <property type="entry name" value="1-phosphatidylinositol 4,5-bisphosphate phosphodiesterase gamma"/>
    <property type="match status" value="1"/>
</dbReference>
<dbReference type="FunFam" id="3.20.20.190:FF:000004">
    <property type="entry name" value="1-phosphatidylinositol 4,5-bisphosphate phosphodiesterase gamma"/>
    <property type="match status" value="1"/>
</dbReference>
<evidence type="ECO:0000259" key="26">
    <source>
        <dbReference type="PROSITE" id="PS50222"/>
    </source>
</evidence>
<dbReference type="PROSITE" id="PS50004">
    <property type="entry name" value="C2"/>
    <property type="match status" value="1"/>
</dbReference>
<dbReference type="SUPFAM" id="SSF49562">
    <property type="entry name" value="C2 domain (Calcium/lipid-binding domain, CaLB)"/>
    <property type="match status" value="1"/>
</dbReference>
<evidence type="ECO:0000256" key="9">
    <source>
        <dbReference type="ARBA" id="ARBA00022837"/>
    </source>
</evidence>
<dbReference type="SMART" id="SM00252">
    <property type="entry name" value="SH2"/>
    <property type="match status" value="2"/>
</dbReference>
<comment type="catalytic activity">
    <reaction evidence="17">
        <text>a 1,2-diacyl-sn-glycero-3-phospho-(1D-myo-inositol-4,5-bisphosphate) + H2O = 1D-myo-inositol 1,4,5-trisphosphate + a 1,2-diacyl-sn-glycerol + H(+)</text>
        <dbReference type="Rhea" id="RHEA:33179"/>
        <dbReference type="ChEBI" id="CHEBI:15377"/>
        <dbReference type="ChEBI" id="CHEBI:15378"/>
        <dbReference type="ChEBI" id="CHEBI:17815"/>
        <dbReference type="ChEBI" id="CHEBI:58456"/>
        <dbReference type="ChEBI" id="CHEBI:203600"/>
        <dbReference type="EC" id="3.1.4.11"/>
    </reaction>
    <physiologicalReaction direction="left-to-right" evidence="17">
        <dbReference type="Rhea" id="RHEA:33180"/>
    </physiologicalReaction>
</comment>
<dbReference type="InterPro" id="IPR035892">
    <property type="entry name" value="C2_domain_sf"/>
</dbReference>
<dbReference type="PROSITE" id="PS50008">
    <property type="entry name" value="PIPLC_Y_DOMAIN"/>
    <property type="match status" value="1"/>
</dbReference>
<protein>
    <recommendedName>
        <fullName evidence="3 20">Phosphoinositide phospholipase C</fullName>
        <ecNumber evidence="3 20">3.1.4.11</ecNumber>
    </recommendedName>
</protein>
<dbReference type="CDD" id="cd08592">
    <property type="entry name" value="PI-PLCc_gamma"/>
    <property type="match status" value="1"/>
</dbReference>
<feature type="domain" description="PH" evidence="23">
    <location>
        <begin position="661"/>
        <end position="867"/>
    </location>
</feature>
<dbReference type="Gene3D" id="1.10.238.10">
    <property type="entry name" value="EF-hand"/>
    <property type="match status" value="2"/>
</dbReference>
<keyword evidence="4 19" id="KW-0728">SH3 domain</keyword>
<dbReference type="CDD" id="cd16201">
    <property type="entry name" value="EFh_PI-PLCgamma"/>
    <property type="match status" value="1"/>
</dbReference>
<dbReference type="Gene3D" id="3.20.20.190">
    <property type="entry name" value="Phosphatidylinositol (PI) phosphodiesterase"/>
    <property type="match status" value="2"/>
</dbReference>
<keyword evidence="13 20" id="KW-0443">Lipid metabolism</keyword>
<dbReference type="Gene3D" id="3.30.505.10">
    <property type="entry name" value="SH2 domain"/>
    <property type="match status" value="2"/>
</dbReference>
<dbReference type="Gene3D" id="2.30.30.40">
    <property type="entry name" value="SH3 Domains"/>
    <property type="match status" value="1"/>
</dbReference>
<dbReference type="GO" id="GO:0005509">
    <property type="term" value="F:calcium ion binding"/>
    <property type="evidence" value="ECO:0007669"/>
    <property type="project" value="InterPro"/>
</dbReference>
<dbReference type="PANTHER" id="PTHR10336:SF159">
    <property type="entry name" value="1-PHOSPHATIDYLINOSITOL 4,5-BISPHOSPHATE PHOSPHODIESTERASE GAMMA"/>
    <property type="match status" value="1"/>
</dbReference>
<dbReference type="SUPFAM" id="SSF47473">
    <property type="entry name" value="EF-hand"/>
    <property type="match status" value="1"/>
</dbReference>
<keyword evidence="14" id="KW-1015">Disulfide bond</keyword>
<feature type="domain" description="SH2" evidence="21">
    <location>
        <begin position="612"/>
        <end position="701"/>
    </location>
</feature>
<evidence type="ECO:0000256" key="13">
    <source>
        <dbReference type="ARBA" id="ARBA00023098"/>
    </source>
</evidence>
<evidence type="ECO:0000256" key="5">
    <source>
        <dbReference type="ARBA" id="ARBA00022553"/>
    </source>
</evidence>
<dbReference type="InterPro" id="IPR001452">
    <property type="entry name" value="SH3_domain"/>
</dbReference>
<dbReference type="EC" id="3.1.4.11" evidence="3 20"/>
<dbReference type="SMART" id="SM00148">
    <property type="entry name" value="PLCXc"/>
    <property type="match status" value="1"/>
</dbReference>
<evidence type="ECO:0000259" key="22">
    <source>
        <dbReference type="PROSITE" id="PS50002"/>
    </source>
</evidence>
<keyword evidence="6" id="KW-0479">Metal-binding</keyword>
<comment type="caution">
    <text evidence="27">The sequence shown here is derived from an EMBL/GenBank/DDBJ whole genome shotgun (WGS) entry which is preliminary data.</text>
</comment>
<dbReference type="SUPFAM" id="SSF50729">
    <property type="entry name" value="PH domain-like"/>
    <property type="match status" value="1"/>
</dbReference>
<evidence type="ECO:0000256" key="6">
    <source>
        <dbReference type="ARBA" id="ARBA00022723"/>
    </source>
</evidence>
<dbReference type="GO" id="GO:0048468">
    <property type="term" value="P:cell development"/>
    <property type="evidence" value="ECO:0007669"/>
    <property type="project" value="UniProtKB-ARBA"/>
</dbReference>
<evidence type="ECO:0000256" key="17">
    <source>
        <dbReference type="ARBA" id="ARBA00023674"/>
    </source>
</evidence>
<dbReference type="SMART" id="SM00233">
    <property type="entry name" value="PH"/>
    <property type="match status" value="2"/>
</dbReference>
<dbReference type="GO" id="GO:0048015">
    <property type="term" value="P:phosphatidylinositol-mediated signaling"/>
    <property type="evidence" value="ECO:0007669"/>
    <property type="project" value="TreeGrafter"/>
</dbReference>
<dbReference type="GO" id="GO:0004435">
    <property type="term" value="F:phosphatidylinositol-4,5-bisphosphate phospholipase C activity"/>
    <property type="evidence" value="ECO:0007669"/>
    <property type="project" value="UniProtKB-EC"/>
</dbReference>
<evidence type="ECO:0000256" key="3">
    <source>
        <dbReference type="ARBA" id="ARBA00012368"/>
    </source>
</evidence>
<evidence type="ECO:0000256" key="19">
    <source>
        <dbReference type="PROSITE-ProRule" id="PRU00192"/>
    </source>
</evidence>
<dbReference type="InterPro" id="IPR002048">
    <property type="entry name" value="EF_hand_dom"/>
</dbReference>
<evidence type="ECO:0000259" key="24">
    <source>
        <dbReference type="PROSITE" id="PS50004"/>
    </source>
</evidence>
<dbReference type="InterPro" id="IPR000008">
    <property type="entry name" value="C2_dom"/>
</dbReference>
<dbReference type="InterPro" id="IPR000909">
    <property type="entry name" value="PLipase_C_PInositol-sp_X_dom"/>
</dbReference>
<dbReference type="InterPro" id="IPR035023">
    <property type="entry name" value="PLC-gamma_C-SH2"/>
</dbReference>
<dbReference type="SMART" id="SM00239">
    <property type="entry name" value="C2"/>
    <property type="match status" value="1"/>
</dbReference>
<dbReference type="SUPFAM" id="SSF55550">
    <property type="entry name" value="SH2 domain"/>
    <property type="match status" value="2"/>
</dbReference>
<feature type="non-terminal residue" evidence="27">
    <location>
        <position position="1"/>
    </location>
</feature>
<dbReference type="Pfam" id="PF00018">
    <property type="entry name" value="SH3_1"/>
    <property type="match status" value="1"/>
</dbReference>
<feature type="domain" description="C2" evidence="24">
    <location>
        <begin position="1008"/>
        <end position="1134"/>
    </location>
</feature>
<dbReference type="SUPFAM" id="SSF50044">
    <property type="entry name" value="SH3-domain"/>
    <property type="match status" value="1"/>
</dbReference>
<evidence type="ECO:0000256" key="2">
    <source>
        <dbReference type="ARBA" id="ARBA00001913"/>
    </source>
</evidence>
<dbReference type="GO" id="GO:0009395">
    <property type="term" value="P:phospholipid catabolic process"/>
    <property type="evidence" value="ECO:0007669"/>
    <property type="project" value="InterPro"/>
</dbReference>
<dbReference type="InterPro" id="IPR017946">
    <property type="entry name" value="PLC-like_Pdiesterase_TIM-brl"/>
</dbReference>
<dbReference type="InterPro" id="IPR057061">
    <property type="entry name" value="PLCG_EF-hand_2"/>
</dbReference>
<dbReference type="PROSITE" id="PS50222">
    <property type="entry name" value="EF_HAND_2"/>
    <property type="match status" value="1"/>
</dbReference>
<dbReference type="Pfam" id="PF00169">
    <property type="entry name" value="PH"/>
    <property type="match status" value="1"/>
</dbReference>
<dbReference type="GO" id="GO:0016829">
    <property type="term" value="F:lyase activity"/>
    <property type="evidence" value="ECO:0007669"/>
    <property type="project" value="UniProtKB-KW"/>
</dbReference>
<dbReference type="GO" id="GO:0032587">
    <property type="term" value="C:ruffle membrane"/>
    <property type="evidence" value="ECO:0007669"/>
    <property type="project" value="TreeGrafter"/>
</dbReference>
<keyword evidence="12 18" id="KW-0727">SH2 domain</keyword>
<dbReference type="SMART" id="SM00326">
    <property type="entry name" value="SH3"/>
    <property type="match status" value="1"/>
</dbReference>
<dbReference type="GO" id="GO:0010634">
    <property type="term" value="P:positive regulation of epithelial cell migration"/>
    <property type="evidence" value="ECO:0007669"/>
    <property type="project" value="TreeGrafter"/>
</dbReference>
<dbReference type="CDD" id="cd00275">
    <property type="entry name" value="C2_PLC_like"/>
    <property type="match status" value="1"/>
</dbReference>
<dbReference type="PROSITE" id="PS50001">
    <property type="entry name" value="SH2"/>
    <property type="match status" value="2"/>
</dbReference>
<dbReference type="InterPro" id="IPR001849">
    <property type="entry name" value="PH_domain"/>
</dbReference>
<dbReference type="PRINTS" id="PR00390">
    <property type="entry name" value="PHPHLIPASEC"/>
</dbReference>
<dbReference type="InterPro" id="IPR036028">
    <property type="entry name" value="SH3-like_dom_sf"/>
</dbReference>
<evidence type="ECO:0000256" key="16">
    <source>
        <dbReference type="ARBA" id="ARBA00023239"/>
    </source>
</evidence>
<keyword evidence="5" id="KW-0597">Phosphoprotein</keyword>
<dbReference type="SMART" id="SM00054">
    <property type="entry name" value="EFh"/>
    <property type="match status" value="1"/>
</dbReference>
<evidence type="ECO:0000259" key="25">
    <source>
        <dbReference type="PROSITE" id="PS50008"/>
    </source>
</evidence>
<dbReference type="Pfam" id="PF23583">
    <property type="entry name" value="EF_HAND_2_PLCG"/>
    <property type="match status" value="1"/>
</dbReference>
<dbReference type="InterPro" id="IPR016279">
    <property type="entry name" value="PLC-gamma"/>
</dbReference>
<dbReference type="Gene3D" id="2.60.40.150">
    <property type="entry name" value="C2 domain"/>
    <property type="match status" value="1"/>
</dbReference>
<feature type="domain" description="PI-PLC Y-box" evidence="25">
    <location>
        <begin position="889"/>
        <end position="1004"/>
    </location>
</feature>
<keyword evidence="16" id="KW-0456">Lyase</keyword>
<dbReference type="InterPro" id="IPR035024">
    <property type="entry name" value="PLC-gamma_N-SH2"/>
</dbReference>
<dbReference type="VEuPathDB" id="VectorBase:LDEU000484"/>
<keyword evidence="11 20" id="KW-0442">Lipid degradation</keyword>
<dbReference type="PIRSF" id="PIRSF000952">
    <property type="entry name" value="PLC-gamma"/>
    <property type="match status" value="1"/>
</dbReference>
<dbReference type="InterPro" id="IPR000980">
    <property type="entry name" value="SH2"/>
</dbReference>